<reference evidence="1 2" key="2">
    <citation type="journal article" date="2022" name="Mol. Ecol. Resour.">
        <title>The genomes of chicory, endive, great burdock and yacon provide insights into Asteraceae paleo-polyploidization history and plant inulin production.</title>
        <authorList>
            <person name="Fan W."/>
            <person name="Wang S."/>
            <person name="Wang H."/>
            <person name="Wang A."/>
            <person name="Jiang F."/>
            <person name="Liu H."/>
            <person name="Zhao H."/>
            <person name="Xu D."/>
            <person name="Zhang Y."/>
        </authorList>
    </citation>
    <scope>NUCLEOTIDE SEQUENCE [LARGE SCALE GENOMIC DNA]</scope>
    <source>
        <strain evidence="2">cv. Yunnan</strain>
        <tissue evidence="1">Leaves</tissue>
    </source>
</reference>
<evidence type="ECO:0000313" key="1">
    <source>
        <dbReference type="EMBL" id="KAI3756306.1"/>
    </source>
</evidence>
<reference evidence="2" key="1">
    <citation type="journal article" date="2022" name="Mol. Ecol. Resour.">
        <title>The genomes of chicory, endive, great burdock and yacon provide insights into Asteraceae palaeo-polyploidization history and plant inulin production.</title>
        <authorList>
            <person name="Fan W."/>
            <person name="Wang S."/>
            <person name="Wang H."/>
            <person name="Wang A."/>
            <person name="Jiang F."/>
            <person name="Liu H."/>
            <person name="Zhao H."/>
            <person name="Xu D."/>
            <person name="Zhang Y."/>
        </authorList>
    </citation>
    <scope>NUCLEOTIDE SEQUENCE [LARGE SCALE GENOMIC DNA]</scope>
    <source>
        <strain evidence="2">cv. Yunnan</strain>
    </source>
</reference>
<sequence>MEKTASFTSSTPLLVQQIPYLLQERLKYLVESHQEIKVWAYAIFWQAFKDDNDQHLYLSFRDFYLRDLDNFQQSQDSELIIASAARSFVLGEDIVGGTFRTGSFVWLAGDNALQMNGSQRAKEVHLHGIRTLVCVATSWGVVEFGSLEVLKDDWGNLVHLTKSLFRSESDATIIENYHLHQVQPFAQQDSLLLDLPTPSTSTRQDTPRRKSEKGKKTTTDHINPNYKDMERERREKLNQRFYALRSVVPYVSKMDKASLLADAVTYIGELKSKIETLTKKAESLHLTMDDIAPTNQNHLSTNCMVTESQVEVKIVGSQAVIRVQSPDTNHPAARLMDAMKNLEIWVHHASASNISNMMIQDVVAQIPEGFPNDEGVLRTMILKNL</sequence>
<evidence type="ECO:0000313" key="2">
    <source>
        <dbReference type="Proteomes" id="UP001056120"/>
    </source>
</evidence>
<comment type="caution">
    <text evidence="1">The sequence shown here is derived from an EMBL/GenBank/DDBJ whole genome shotgun (WGS) entry which is preliminary data.</text>
</comment>
<proteinExistence type="predicted"/>
<name>A0ACB9EC61_9ASTR</name>
<protein>
    <submittedName>
        <fullName evidence="1">Uncharacterized protein</fullName>
    </submittedName>
</protein>
<keyword evidence="2" id="KW-1185">Reference proteome</keyword>
<organism evidence="1 2">
    <name type="scientific">Smallanthus sonchifolius</name>
    <dbReference type="NCBI Taxonomy" id="185202"/>
    <lineage>
        <taxon>Eukaryota</taxon>
        <taxon>Viridiplantae</taxon>
        <taxon>Streptophyta</taxon>
        <taxon>Embryophyta</taxon>
        <taxon>Tracheophyta</taxon>
        <taxon>Spermatophyta</taxon>
        <taxon>Magnoliopsida</taxon>
        <taxon>eudicotyledons</taxon>
        <taxon>Gunneridae</taxon>
        <taxon>Pentapetalae</taxon>
        <taxon>asterids</taxon>
        <taxon>campanulids</taxon>
        <taxon>Asterales</taxon>
        <taxon>Asteraceae</taxon>
        <taxon>Asteroideae</taxon>
        <taxon>Heliantheae alliance</taxon>
        <taxon>Millerieae</taxon>
        <taxon>Smallanthus</taxon>
    </lineage>
</organism>
<gene>
    <name evidence="1" type="ORF">L1987_56126</name>
</gene>
<dbReference type="Proteomes" id="UP001056120">
    <property type="component" value="Linkage Group LG18"/>
</dbReference>
<accession>A0ACB9EC61</accession>
<dbReference type="EMBL" id="CM042035">
    <property type="protein sequence ID" value="KAI3756306.1"/>
    <property type="molecule type" value="Genomic_DNA"/>
</dbReference>